<sequence>MNTKTKAEAAKSGKAQRELFDIMASSNKIDKILTLLTTQKGIPIDKVFKVEHSDECKLEKELGENYIGSYIWIGLTYDGFVVVVAKTKVDLKNRKYGDLFADYRLWGGSVTPRLIADIVASDDEKVMIKSLVSKVNEYISKAIIIIPKKENDQDNTHKLEQKIGNLLLENNIPILNKNSHNYGH</sequence>
<protein>
    <submittedName>
        <fullName evidence="1">Uncharacterized protein</fullName>
    </submittedName>
</protein>
<dbReference type="RefSeq" id="WP_016372945.1">
    <property type="nucleotide sequence ID" value="NZ_ANKB01000014.1"/>
</dbReference>
<evidence type="ECO:0000313" key="1">
    <source>
        <dbReference type="EMBL" id="EPC65835.1"/>
    </source>
</evidence>
<reference evidence="1 2" key="1">
    <citation type="journal article" date="2013" name="PLoS ONE">
        <title>Lactobacillus paracasei comparative genomics: towards species pan-genome definition and exploitation of diversity.</title>
        <authorList>
            <person name="Smokvina T."/>
            <person name="Wels M."/>
            <person name="Polka J."/>
            <person name="Chervaux C."/>
            <person name="Brisse S."/>
            <person name="Boekhorst J."/>
            <person name="van Hylckama Vlieg J.E."/>
            <person name="Siezen R.J."/>
        </authorList>
    </citation>
    <scope>NUCLEOTIDE SEQUENCE [LARGE SCALE GENOMIC DNA]</scope>
    <source>
        <strain evidence="1 2">Lpl14</strain>
    </source>
</reference>
<proteinExistence type="predicted"/>
<accession>A0A829GXF8</accession>
<comment type="caution">
    <text evidence="1">The sequence shown here is derived from an EMBL/GenBank/DDBJ whole genome shotgun (WGS) entry which is preliminary data.</text>
</comment>
<dbReference type="EMBL" id="ANKB01000014">
    <property type="protein sequence ID" value="EPC65835.1"/>
    <property type="molecule type" value="Genomic_DNA"/>
</dbReference>
<name>A0A829GXF8_LACPA</name>
<gene>
    <name evidence="1" type="ORF">Lpl14_05841</name>
</gene>
<dbReference type="Proteomes" id="UP000014285">
    <property type="component" value="Unassembled WGS sequence"/>
</dbReference>
<organism evidence="1 2">
    <name type="scientific">Lacticaseibacillus paracasei subsp. tolerans Lpl14</name>
    <dbReference type="NCBI Taxonomy" id="1256229"/>
    <lineage>
        <taxon>Bacteria</taxon>
        <taxon>Bacillati</taxon>
        <taxon>Bacillota</taxon>
        <taxon>Bacilli</taxon>
        <taxon>Lactobacillales</taxon>
        <taxon>Lactobacillaceae</taxon>
        <taxon>Lacticaseibacillus</taxon>
    </lineage>
</organism>
<dbReference type="AlphaFoldDB" id="A0A829GXF8"/>
<evidence type="ECO:0000313" key="2">
    <source>
        <dbReference type="Proteomes" id="UP000014285"/>
    </source>
</evidence>